<evidence type="ECO:0000313" key="2">
    <source>
        <dbReference type="EMBL" id="GER47052.1"/>
    </source>
</evidence>
<dbReference type="AlphaFoldDB" id="A0A5A7QQA2"/>
<organism evidence="2 3">
    <name type="scientific">Striga asiatica</name>
    <name type="common">Asiatic witchweed</name>
    <name type="synonym">Buchnera asiatica</name>
    <dbReference type="NCBI Taxonomy" id="4170"/>
    <lineage>
        <taxon>Eukaryota</taxon>
        <taxon>Viridiplantae</taxon>
        <taxon>Streptophyta</taxon>
        <taxon>Embryophyta</taxon>
        <taxon>Tracheophyta</taxon>
        <taxon>Spermatophyta</taxon>
        <taxon>Magnoliopsida</taxon>
        <taxon>eudicotyledons</taxon>
        <taxon>Gunneridae</taxon>
        <taxon>Pentapetalae</taxon>
        <taxon>asterids</taxon>
        <taxon>lamiids</taxon>
        <taxon>Lamiales</taxon>
        <taxon>Orobanchaceae</taxon>
        <taxon>Buchnereae</taxon>
        <taxon>Striga</taxon>
    </lineage>
</organism>
<keyword evidence="3" id="KW-1185">Reference proteome</keyword>
<feature type="compositionally biased region" description="Basic and acidic residues" evidence="1">
    <location>
        <begin position="137"/>
        <end position="148"/>
    </location>
</feature>
<dbReference type="Proteomes" id="UP000325081">
    <property type="component" value="Unassembled WGS sequence"/>
</dbReference>
<gene>
    <name evidence="2" type="ORF">STAS_24115</name>
</gene>
<feature type="region of interest" description="Disordered" evidence="1">
    <location>
        <begin position="215"/>
        <end position="240"/>
    </location>
</feature>
<accession>A0A5A7QQA2</accession>
<feature type="compositionally biased region" description="Basic and acidic residues" evidence="1">
    <location>
        <begin position="216"/>
        <end position="228"/>
    </location>
</feature>
<feature type="region of interest" description="Disordered" evidence="1">
    <location>
        <begin position="137"/>
        <end position="157"/>
    </location>
</feature>
<evidence type="ECO:0000256" key="1">
    <source>
        <dbReference type="SAM" id="MobiDB-lite"/>
    </source>
</evidence>
<reference evidence="3" key="1">
    <citation type="journal article" date="2019" name="Curr. Biol.">
        <title>Genome Sequence of Striga asiatica Provides Insight into the Evolution of Plant Parasitism.</title>
        <authorList>
            <person name="Yoshida S."/>
            <person name="Kim S."/>
            <person name="Wafula E.K."/>
            <person name="Tanskanen J."/>
            <person name="Kim Y.M."/>
            <person name="Honaas L."/>
            <person name="Yang Z."/>
            <person name="Spallek T."/>
            <person name="Conn C.E."/>
            <person name="Ichihashi Y."/>
            <person name="Cheong K."/>
            <person name="Cui S."/>
            <person name="Der J.P."/>
            <person name="Gundlach H."/>
            <person name="Jiao Y."/>
            <person name="Hori C."/>
            <person name="Ishida J.K."/>
            <person name="Kasahara H."/>
            <person name="Kiba T."/>
            <person name="Kim M.S."/>
            <person name="Koo N."/>
            <person name="Laohavisit A."/>
            <person name="Lee Y.H."/>
            <person name="Lumba S."/>
            <person name="McCourt P."/>
            <person name="Mortimer J.C."/>
            <person name="Mutuku J.M."/>
            <person name="Nomura T."/>
            <person name="Sasaki-Sekimoto Y."/>
            <person name="Seto Y."/>
            <person name="Wang Y."/>
            <person name="Wakatake T."/>
            <person name="Sakakibara H."/>
            <person name="Demura T."/>
            <person name="Yamaguchi S."/>
            <person name="Yoneyama K."/>
            <person name="Manabe R.I."/>
            <person name="Nelson D.C."/>
            <person name="Schulman A.H."/>
            <person name="Timko M.P."/>
            <person name="dePamphilis C.W."/>
            <person name="Choi D."/>
            <person name="Shirasu K."/>
        </authorList>
    </citation>
    <scope>NUCLEOTIDE SEQUENCE [LARGE SCALE GENOMIC DNA]</scope>
    <source>
        <strain evidence="3">cv. UVA1</strain>
    </source>
</reference>
<dbReference type="EMBL" id="BKCP01007737">
    <property type="protein sequence ID" value="GER47052.1"/>
    <property type="molecule type" value="Genomic_DNA"/>
</dbReference>
<proteinExistence type="predicted"/>
<sequence length="297" mass="33790">MLSYLTNSHQARVVKLGYSQDVDLHAGNHGQISSQQTHQSVFLQPIMKRKDMSLVSCSEVKSPIQRGALTVIKQLSDSLTPTETCTLEKAEKRKAIDFLESESQREKPLNILTHLNTDTDEIRASKSHPLGLQTEKDWLTTRKTGDSGKRKKQDKSTAQAILITNNHSKHMCKPTYLERLWELGPMTCPPQHIFRNQTIEQFLKSKSHMNHMKTLKQSENHQTKEKSPTAKPQTMRPRTPRSRLGECVYAWYVCILTENTAREDRTTPFRKLEGRSSVSAELEGSEARTARPVAVSK</sequence>
<name>A0A5A7QQA2_STRAF</name>
<comment type="caution">
    <text evidence="2">The sequence shown here is derived from an EMBL/GenBank/DDBJ whole genome shotgun (WGS) entry which is preliminary data.</text>
</comment>
<feature type="region of interest" description="Disordered" evidence="1">
    <location>
        <begin position="273"/>
        <end position="297"/>
    </location>
</feature>
<evidence type="ECO:0000313" key="3">
    <source>
        <dbReference type="Proteomes" id="UP000325081"/>
    </source>
</evidence>
<protein>
    <submittedName>
        <fullName evidence="2">Lipoyl synthase</fullName>
    </submittedName>
</protein>